<dbReference type="Pfam" id="PF00072">
    <property type="entry name" value="Response_reg"/>
    <property type="match status" value="1"/>
</dbReference>
<dbReference type="GO" id="GO:0003677">
    <property type="term" value="F:DNA binding"/>
    <property type="evidence" value="ECO:0007669"/>
    <property type="project" value="InterPro"/>
</dbReference>
<comment type="caution">
    <text evidence="4">The sequence shown here is derived from an EMBL/GenBank/DDBJ whole genome shotgun (WGS) entry which is preliminary data.</text>
</comment>
<keyword evidence="5" id="KW-1185">Reference proteome</keyword>
<dbReference type="Gene3D" id="3.40.50.2300">
    <property type="match status" value="1"/>
</dbReference>
<dbReference type="InterPro" id="IPR011006">
    <property type="entry name" value="CheY-like_superfamily"/>
</dbReference>
<sequence length="234" mass="26309">MRTLIVEDSRLAREGLVRMLGAFPELELVGQAADLEQALALTRTLQPELLFLDIQLPGGSGFELLAQLDEAPRVIFTTAYAEHAIRSFDHRTVDYLLKPIAPERLAQAVARLGEPGGAAVRPPLERDSRIFIKDGERCHLVSLAEIRCIESCKNYVRVHWGSQQAYVKRSLNAVEERLPRGQFFRANRQMLVNLKAVREIREALGEGYLLSLDDGQRIELSRRNAAELKALLSL</sequence>
<proteinExistence type="predicted"/>
<reference evidence="4" key="1">
    <citation type="submission" date="2020-12" db="EMBL/GenBank/DDBJ databases">
        <title>The genome sequence of Inhella sp. 1Y17.</title>
        <authorList>
            <person name="Liu Y."/>
        </authorList>
    </citation>
    <scope>NUCLEOTIDE SEQUENCE</scope>
    <source>
        <strain evidence="4">1Y17</strain>
    </source>
</reference>
<evidence type="ECO:0000259" key="2">
    <source>
        <dbReference type="PROSITE" id="PS50110"/>
    </source>
</evidence>
<dbReference type="PROSITE" id="PS50110">
    <property type="entry name" value="RESPONSE_REGULATORY"/>
    <property type="match status" value="1"/>
</dbReference>
<evidence type="ECO:0000313" key="4">
    <source>
        <dbReference type="EMBL" id="MBH9576737.1"/>
    </source>
</evidence>
<gene>
    <name evidence="4" type="ORF">I7X39_07460</name>
</gene>
<feature type="domain" description="HTH LytTR-type" evidence="3">
    <location>
        <begin position="130"/>
        <end position="234"/>
    </location>
</feature>
<dbReference type="SMART" id="SM00448">
    <property type="entry name" value="REC"/>
    <property type="match status" value="1"/>
</dbReference>
<dbReference type="Proteomes" id="UP000613266">
    <property type="component" value="Unassembled WGS sequence"/>
</dbReference>
<dbReference type="InterPro" id="IPR001789">
    <property type="entry name" value="Sig_transdc_resp-reg_receiver"/>
</dbReference>
<organism evidence="4 5">
    <name type="scientific">Inhella proteolytica</name>
    <dbReference type="NCBI Taxonomy" id="2795029"/>
    <lineage>
        <taxon>Bacteria</taxon>
        <taxon>Pseudomonadati</taxon>
        <taxon>Pseudomonadota</taxon>
        <taxon>Betaproteobacteria</taxon>
        <taxon>Burkholderiales</taxon>
        <taxon>Sphaerotilaceae</taxon>
        <taxon>Inhella</taxon>
    </lineage>
</organism>
<dbReference type="Gene3D" id="2.40.50.1020">
    <property type="entry name" value="LytTr DNA-binding domain"/>
    <property type="match status" value="1"/>
</dbReference>
<dbReference type="InterPro" id="IPR046947">
    <property type="entry name" value="LytR-like"/>
</dbReference>
<dbReference type="SUPFAM" id="SSF52172">
    <property type="entry name" value="CheY-like"/>
    <property type="match status" value="1"/>
</dbReference>
<dbReference type="PANTHER" id="PTHR37299:SF1">
    <property type="entry name" value="STAGE 0 SPORULATION PROTEIN A HOMOLOG"/>
    <property type="match status" value="1"/>
</dbReference>
<dbReference type="EMBL" id="JAEDAK010000004">
    <property type="protein sequence ID" value="MBH9576737.1"/>
    <property type="molecule type" value="Genomic_DNA"/>
</dbReference>
<dbReference type="AlphaFoldDB" id="A0A931NDJ5"/>
<dbReference type="SMART" id="SM00850">
    <property type="entry name" value="LytTR"/>
    <property type="match status" value="1"/>
</dbReference>
<dbReference type="GO" id="GO:0000156">
    <property type="term" value="F:phosphorelay response regulator activity"/>
    <property type="evidence" value="ECO:0007669"/>
    <property type="project" value="InterPro"/>
</dbReference>
<protein>
    <submittedName>
        <fullName evidence="4">Response regulator transcription factor</fullName>
    </submittedName>
</protein>
<accession>A0A931NDJ5</accession>
<dbReference type="InterPro" id="IPR007492">
    <property type="entry name" value="LytTR_DNA-bd_dom"/>
</dbReference>
<dbReference type="PANTHER" id="PTHR37299">
    <property type="entry name" value="TRANSCRIPTIONAL REGULATOR-RELATED"/>
    <property type="match status" value="1"/>
</dbReference>
<dbReference type="PROSITE" id="PS50930">
    <property type="entry name" value="HTH_LYTTR"/>
    <property type="match status" value="1"/>
</dbReference>
<feature type="modified residue" description="4-aspartylphosphate" evidence="1">
    <location>
        <position position="53"/>
    </location>
</feature>
<name>A0A931NDJ5_9BURK</name>
<dbReference type="Pfam" id="PF04397">
    <property type="entry name" value="LytTR"/>
    <property type="match status" value="1"/>
</dbReference>
<evidence type="ECO:0000259" key="3">
    <source>
        <dbReference type="PROSITE" id="PS50930"/>
    </source>
</evidence>
<evidence type="ECO:0000256" key="1">
    <source>
        <dbReference type="PROSITE-ProRule" id="PRU00169"/>
    </source>
</evidence>
<evidence type="ECO:0000313" key="5">
    <source>
        <dbReference type="Proteomes" id="UP000613266"/>
    </source>
</evidence>
<feature type="domain" description="Response regulatory" evidence="2">
    <location>
        <begin position="2"/>
        <end position="113"/>
    </location>
</feature>
<keyword evidence="1" id="KW-0597">Phosphoprotein</keyword>